<protein>
    <submittedName>
        <fullName evidence="2">Uncharacterized protein</fullName>
    </submittedName>
</protein>
<evidence type="ECO:0000313" key="3">
    <source>
        <dbReference type="Proteomes" id="UP001227095"/>
    </source>
</evidence>
<sequence length="562" mass="60048">MLPPVRATLSSFIEYQNPSQQLALRQRITVGNNSVNAETIASSSLSGGRLDILSLSAQIQLAQGASIFAETIGKLIRVPRREGEALLDYARRLSEAVKAMNPAERAVLERMLNQLVKGVSLRLLAEILNNPTGPDAARLALRMETAQLLDRDLAAKAVVSSYRQNAGTEQVLNPPSRPANTIPVPPDQTVGTNFSSEAESVAASAPPSDDAGSVPAGQRDNIGTKATGSGEASAQQAAAASIEADEILSAPESSMLSTDTEITISALHEQSALHAENNAEGEVAKAATVEQQAAAEVAEGDRSDLSADPAEETPETPPTARRPGNGEENNARPASIEGRTSSAIYDGPALARLSQRNLEQTHLSVISNKATPAAMTEWLAEVFAEGNSELLEPLPPAARPLPEHQELEERADGQSPARPDPLTKEAAADRLPRPAAPRLSEPDVPAPATRPALPQANTSGQPASASQFPEQFALPLPIPLREGIPLPFVPYPPEEREKDPEERKTREISKTDEDGEEQHSPEDQAFHENKSTEDQDEETGEDTTDEDAGRANDLYWRMAGWT</sequence>
<feature type="region of interest" description="Disordered" evidence="1">
    <location>
        <begin position="164"/>
        <end position="238"/>
    </location>
</feature>
<accession>A0ABY8M120</accession>
<name>A0ABY8M120_9HYPH</name>
<feature type="compositionally biased region" description="Low complexity" evidence="1">
    <location>
        <begin position="226"/>
        <end position="238"/>
    </location>
</feature>
<gene>
    <name evidence="2" type="ORF">QEO92_25480</name>
</gene>
<feature type="region of interest" description="Disordered" evidence="1">
    <location>
        <begin position="278"/>
        <end position="343"/>
    </location>
</feature>
<feature type="compositionally biased region" description="Acidic residues" evidence="1">
    <location>
        <begin position="534"/>
        <end position="546"/>
    </location>
</feature>
<keyword evidence="3" id="KW-1185">Reference proteome</keyword>
<feature type="compositionally biased region" description="Basic and acidic residues" evidence="1">
    <location>
        <begin position="401"/>
        <end position="412"/>
    </location>
</feature>
<evidence type="ECO:0000256" key="1">
    <source>
        <dbReference type="SAM" id="MobiDB-lite"/>
    </source>
</evidence>
<reference evidence="2 3" key="1">
    <citation type="submission" date="2023-04" db="EMBL/GenBank/DDBJ databases">
        <title>Neorhizobium petrolearium OS53, complete genome.</title>
        <authorList>
            <person name="Yu T."/>
        </authorList>
    </citation>
    <scope>NUCLEOTIDE SEQUENCE [LARGE SCALE GENOMIC DNA]</scope>
    <source>
        <strain evidence="2 3">OS53</strain>
    </source>
</reference>
<organism evidence="2 3">
    <name type="scientific">Neorhizobium petrolearium</name>
    <dbReference type="NCBI Taxonomy" id="515361"/>
    <lineage>
        <taxon>Bacteria</taxon>
        <taxon>Pseudomonadati</taxon>
        <taxon>Pseudomonadota</taxon>
        <taxon>Alphaproteobacteria</taxon>
        <taxon>Hyphomicrobiales</taxon>
        <taxon>Rhizobiaceae</taxon>
        <taxon>Rhizobium/Agrobacterium group</taxon>
        <taxon>Neorhizobium</taxon>
    </lineage>
</organism>
<proteinExistence type="predicted"/>
<evidence type="ECO:0000313" key="2">
    <source>
        <dbReference type="EMBL" id="WGI68268.1"/>
    </source>
</evidence>
<feature type="compositionally biased region" description="Basic and acidic residues" evidence="1">
    <location>
        <begin position="493"/>
        <end position="533"/>
    </location>
</feature>
<feature type="region of interest" description="Disordered" evidence="1">
    <location>
        <begin position="390"/>
        <end position="562"/>
    </location>
</feature>
<feature type="compositionally biased region" description="Low complexity" evidence="1">
    <location>
        <begin position="284"/>
        <end position="297"/>
    </location>
</feature>
<dbReference type="Proteomes" id="UP001227095">
    <property type="component" value="Chromosome"/>
</dbReference>
<feature type="compositionally biased region" description="Low complexity" evidence="1">
    <location>
        <begin position="195"/>
        <end position="216"/>
    </location>
</feature>
<dbReference type="RefSeq" id="WP_227704875.1">
    <property type="nucleotide sequence ID" value="NZ_CP123000.1"/>
</dbReference>
<feature type="compositionally biased region" description="Basic and acidic residues" evidence="1">
    <location>
        <begin position="421"/>
        <end position="432"/>
    </location>
</feature>
<feature type="compositionally biased region" description="Polar residues" evidence="1">
    <location>
        <begin position="455"/>
        <end position="469"/>
    </location>
</feature>
<feature type="compositionally biased region" description="Polar residues" evidence="1">
    <location>
        <begin position="164"/>
        <end position="173"/>
    </location>
</feature>
<dbReference type="EMBL" id="CP123000">
    <property type="protein sequence ID" value="WGI68268.1"/>
    <property type="molecule type" value="Genomic_DNA"/>
</dbReference>